<accession>A0ABS9QVP0</accession>
<dbReference type="InterPro" id="IPR002197">
    <property type="entry name" value="HTH_Fis"/>
</dbReference>
<evidence type="ECO:0000256" key="3">
    <source>
        <dbReference type="ARBA" id="ARBA00023015"/>
    </source>
</evidence>
<organism evidence="9 10">
    <name type="scientific">Shewanella cutis</name>
    <dbReference type="NCBI Taxonomy" id="2766780"/>
    <lineage>
        <taxon>Bacteria</taxon>
        <taxon>Pseudomonadati</taxon>
        <taxon>Pseudomonadota</taxon>
        <taxon>Gammaproteobacteria</taxon>
        <taxon>Alteromonadales</taxon>
        <taxon>Shewanellaceae</taxon>
        <taxon>Shewanella</taxon>
    </lineage>
</organism>
<dbReference type="InterPro" id="IPR002078">
    <property type="entry name" value="Sigma_54_int"/>
</dbReference>
<dbReference type="PROSITE" id="PS50113">
    <property type="entry name" value="PAC"/>
    <property type="match status" value="1"/>
</dbReference>
<dbReference type="SUPFAM" id="SSF52540">
    <property type="entry name" value="P-loop containing nucleoside triphosphate hydrolases"/>
    <property type="match status" value="1"/>
</dbReference>
<dbReference type="PANTHER" id="PTHR32071">
    <property type="entry name" value="TRANSCRIPTIONAL REGULATORY PROTEIN"/>
    <property type="match status" value="1"/>
</dbReference>
<dbReference type="CDD" id="cd00009">
    <property type="entry name" value="AAA"/>
    <property type="match status" value="1"/>
</dbReference>
<dbReference type="InterPro" id="IPR000014">
    <property type="entry name" value="PAS"/>
</dbReference>
<proteinExistence type="predicted"/>
<name>A0ABS9QVP0_9GAMM</name>
<dbReference type="SUPFAM" id="SSF55785">
    <property type="entry name" value="PYP-like sensor domain (PAS domain)"/>
    <property type="match status" value="1"/>
</dbReference>
<keyword evidence="4" id="KW-0238">DNA-binding</keyword>
<dbReference type="NCBIfam" id="TIGR00229">
    <property type="entry name" value="sensory_box"/>
    <property type="match status" value="1"/>
</dbReference>
<feature type="domain" description="PAC" evidence="8">
    <location>
        <begin position="93"/>
        <end position="145"/>
    </location>
</feature>
<dbReference type="InterPro" id="IPR027417">
    <property type="entry name" value="P-loop_NTPase"/>
</dbReference>
<dbReference type="Proteomes" id="UP000829384">
    <property type="component" value="Unassembled WGS sequence"/>
</dbReference>
<dbReference type="Gene3D" id="3.30.450.20">
    <property type="entry name" value="PAS domain"/>
    <property type="match status" value="1"/>
</dbReference>
<keyword evidence="3" id="KW-0805">Transcription regulation</keyword>
<dbReference type="Gene3D" id="1.10.10.60">
    <property type="entry name" value="Homeodomain-like"/>
    <property type="match status" value="1"/>
</dbReference>
<dbReference type="InterPro" id="IPR025944">
    <property type="entry name" value="Sigma_54_int_dom_CS"/>
</dbReference>
<protein>
    <submittedName>
        <fullName evidence="9">Sigma 54-interacting transcriptional regulator</fullName>
    </submittedName>
</protein>
<evidence type="ECO:0000259" key="7">
    <source>
        <dbReference type="PROSITE" id="PS50112"/>
    </source>
</evidence>
<dbReference type="SUPFAM" id="SSF46689">
    <property type="entry name" value="Homeodomain-like"/>
    <property type="match status" value="1"/>
</dbReference>
<dbReference type="Gene3D" id="1.10.8.60">
    <property type="match status" value="1"/>
</dbReference>
<dbReference type="SMART" id="SM00086">
    <property type="entry name" value="PAC"/>
    <property type="match status" value="1"/>
</dbReference>
<evidence type="ECO:0000259" key="8">
    <source>
        <dbReference type="PROSITE" id="PS50113"/>
    </source>
</evidence>
<dbReference type="InterPro" id="IPR001610">
    <property type="entry name" value="PAC"/>
</dbReference>
<keyword evidence="2" id="KW-0067">ATP-binding</keyword>
<dbReference type="InterPro" id="IPR009057">
    <property type="entry name" value="Homeodomain-like_sf"/>
</dbReference>
<dbReference type="EMBL" id="JACSDI010000005">
    <property type="protein sequence ID" value="MCG9964277.1"/>
    <property type="molecule type" value="Genomic_DNA"/>
</dbReference>
<evidence type="ECO:0000313" key="9">
    <source>
        <dbReference type="EMBL" id="MCG9964277.1"/>
    </source>
</evidence>
<dbReference type="Pfam" id="PF13426">
    <property type="entry name" value="PAS_9"/>
    <property type="match status" value="1"/>
</dbReference>
<dbReference type="PROSITE" id="PS00688">
    <property type="entry name" value="SIGMA54_INTERACT_3"/>
    <property type="match status" value="1"/>
</dbReference>
<evidence type="ECO:0000256" key="4">
    <source>
        <dbReference type="ARBA" id="ARBA00023125"/>
    </source>
</evidence>
<evidence type="ECO:0000256" key="1">
    <source>
        <dbReference type="ARBA" id="ARBA00022741"/>
    </source>
</evidence>
<reference evidence="9 10" key="1">
    <citation type="submission" date="2020-08" db="EMBL/GenBank/DDBJ databases">
        <title>Whole genome sequence of Shewanella sp strain PS-2.</title>
        <authorList>
            <person name="Das S.K."/>
        </authorList>
    </citation>
    <scope>NUCLEOTIDE SEQUENCE [LARGE SCALE GENOMIC DNA]</scope>
    <source>
        <strain evidence="9 10">PS-2</strain>
    </source>
</reference>
<dbReference type="PANTHER" id="PTHR32071:SF117">
    <property type="entry name" value="PTS-DEPENDENT DIHYDROXYACETONE KINASE OPERON REGULATORY PROTEIN-RELATED"/>
    <property type="match status" value="1"/>
</dbReference>
<dbReference type="Gene3D" id="3.40.50.300">
    <property type="entry name" value="P-loop containing nucleotide triphosphate hydrolases"/>
    <property type="match status" value="1"/>
</dbReference>
<evidence type="ECO:0000256" key="2">
    <source>
        <dbReference type="ARBA" id="ARBA00022840"/>
    </source>
</evidence>
<comment type="caution">
    <text evidence="9">The sequence shown here is derived from an EMBL/GenBank/DDBJ whole genome shotgun (WGS) entry which is preliminary data.</text>
</comment>
<dbReference type="CDD" id="cd00130">
    <property type="entry name" value="PAS"/>
    <property type="match status" value="1"/>
</dbReference>
<evidence type="ECO:0000313" key="10">
    <source>
        <dbReference type="Proteomes" id="UP000829384"/>
    </source>
</evidence>
<dbReference type="SMART" id="SM00382">
    <property type="entry name" value="AAA"/>
    <property type="match status" value="1"/>
</dbReference>
<dbReference type="InterPro" id="IPR035965">
    <property type="entry name" value="PAS-like_dom_sf"/>
</dbReference>
<feature type="domain" description="PAS" evidence="7">
    <location>
        <begin position="22"/>
        <end position="61"/>
    </location>
</feature>
<evidence type="ECO:0000259" key="6">
    <source>
        <dbReference type="PROSITE" id="PS50045"/>
    </source>
</evidence>
<dbReference type="InterPro" id="IPR058031">
    <property type="entry name" value="AAA_lid_NorR"/>
</dbReference>
<sequence>MTSIQPATMPLDKHFLPENQLLLNAVGEGIYGFDLNGNAVFINPAAERMTGWKNEELLGKNIHNCHHHSHADGSHYPQEDCPIYNTLKDGIAREITHDVFWRKDGSSFPVYYSSTPVYRDNKLIGVVAIFRDISIQKQTEQSLRQALAQVQALSEQLASENHYLQAELADKTGDVDISGSSAVTRHMIQQLHMVANTDSTVLICGENGTGKELVARNLHQLSRRKDKPMISVNCAAFSASLLESELFGHEKGAFTGATSQRKGRFELAHQGTLFLDEVAELSLEAQSKLLRVIQEQSFERLGGSETIKVDIRLVAASHHDLLKRVEQGLFRMDLYYRLNVFPIQVPPLRARLGDMHELVSHILHTLNRKLGKKIRGVSQKGMQKLLAYSWPGNVRELQNILEREAILSQTDILHIHAMPTNNLQTQTATSTLQTLAEAEAQHIEQTLKQLNWRISGPNGAANVLGVPPSTLRSRMKKLGITRQITNQITNNE</sequence>
<dbReference type="InterPro" id="IPR000700">
    <property type="entry name" value="PAS-assoc_C"/>
</dbReference>
<dbReference type="SMART" id="SM00091">
    <property type="entry name" value="PAS"/>
    <property type="match status" value="1"/>
</dbReference>
<dbReference type="Pfam" id="PF00158">
    <property type="entry name" value="Sigma54_activat"/>
    <property type="match status" value="1"/>
</dbReference>
<gene>
    <name evidence="9" type="ORF">H9J30_10160</name>
</gene>
<feature type="domain" description="Sigma-54 factor interaction" evidence="6">
    <location>
        <begin position="177"/>
        <end position="406"/>
    </location>
</feature>
<dbReference type="Pfam" id="PF02954">
    <property type="entry name" value="HTH_8"/>
    <property type="match status" value="1"/>
</dbReference>
<dbReference type="RefSeq" id="WP_240130932.1">
    <property type="nucleotide sequence ID" value="NZ_JACSDI010000005.1"/>
</dbReference>
<evidence type="ECO:0000256" key="5">
    <source>
        <dbReference type="ARBA" id="ARBA00023163"/>
    </source>
</evidence>
<keyword evidence="10" id="KW-1185">Reference proteome</keyword>
<dbReference type="PROSITE" id="PS50112">
    <property type="entry name" value="PAS"/>
    <property type="match status" value="1"/>
</dbReference>
<keyword evidence="1" id="KW-0547">Nucleotide-binding</keyword>
<dbReference type="InterPro" id="IPR003593">
    <property type="entry name" value="AAA+_ATPase"/>
</dbReference>
<keyword evidence="5" id="KW-0804">Transcription</keyword>
<dbReference type="PROSITE" id="PS50045">
    <property type="entry name" value="SIGMA54_INTERACT_4"/>
    <property type="match status" value="1"/>
</dbReference>
<dbReference type="Pfam" id="PF25601">
    <property type="entry name" value="AAA_lid_14"/>
    <property type="match status" value="1"/>
</dbReference>